<feature type="domain" description="GPI inositol-deacylase transmembrane" evidence="13">
    <location>
        <begin position="764"/>
        <end position="1080"/>
    </location>
</feature>
<dbReference type="Gene3D" id="3.40.50.1820">
    <property type="entry name" value="alpha/beta hydrolase"/>
    <property type="match status" value="1"/>
</dbReference>
<dbReference type="GO" id="GO:0006888">
    <property type="term" value="P:endoplasmic reticulum to Golgi vesicle-mediated transport"/>
    <property type="evidence" value="ECO:0007669"/>
    <property type="project" value="TreeGrafter"/>
</dbReference>
<feature type="domain" description="GPI inositol-deacylase PGAP1-like alpha/beta" evidence="12">
    <location>
        <begin position="168"/>
        <end position="426"/>
    </location>
</feature>
<dbReference type="GO" id="GO:0005789">
    <property type="term" value="C:endoplasmic reticulum membrane"/>
    <property type="evidence" value="ECO:0007669"/>
    <property type="project" value="UniProtKB-SubCell"/>
</dbReference>
<feature type="transmembrane region" description="Helical" evidence="10">
    <location>
        <begin position="804"/>
        <end position="824"/>
    </location>
</feature>
<evidence type="ECO:0000256" key="3">
    <source>
        <dbReference type="ARBA" id="ARBA00022448"/>
    </source>
</evidence>
<feature type="transmembrane region" description="Helical" evidence="10">
    <location>
        <begin position="1065"/>
        <end position="1082"/>
    </location>
</feature>
<evidence type="ECO:0000256" key="1">
    <source>
        <dbReference type="ARBA" id="ARBA00004477"/>
    </source>
</evidence>
<comment type="caution">
    <text evidence="14">The sequence shown here is derived from an EMBL/GenBank/DDBJ whole genome shotgun (WGS) entry which is preliminary data.</text>
</comment>
<feature type="compositionally biased region" description="Low complexity" evidence="11">
    <location>
        <begin position="49"/>
        <end position="58"/>
    </location>
</feature>
<dbReference type="InterPro" id="IPR029058">
    <property type="entry name" value="AB_hydrolase_fold"/>
</dbReference>
<dbReference type="EMBL" id="JAIXMP010000020">
    <property type="protein sequence ID" value="KAI9257366.1"/>
    <property type="molecule type" value="Genomic_DNA"/>
</dbReference>
<evidence type="ECO:0000256" key="8">
    <source>
        <dbReference type="ARBA" id="ARBA00022989"/>
    </source>
</evidence>
<keyword evidence="3 10" id="KW-0813">Transport</keyword>
<keyword evidence="9 10" id="KW-0472">Membrane</keyword>
<evidence type="ECO:0000256" key="10">
    <source>
        <dbReference type="RuleBase" id="RU365011"/>
    </source>
</evidence>
<feature type="transmembrane region" description="Helical" evidence="10">
    <location>
        <begin position="853"/>
        <end position="875"/>
    </location>
</feature>
<evidence type="ECO:0000259" key="12">
    <source>
        <dbReference type="Pfam" id="PF07819"/>
    </source>
</evidence>
<accession>A0AAD5JWK3</accession>
<dbReference type="PANTHER" id="PTHR15495">
    <property type="entry name" value="NEGATIVE REGULATOR OF VESICLE FORMATION-RELATED"/>
    <property type="match status" value="1"/>
</dbReference>
<keyword evidence="8 10" id="KW-1133">Transmembrane helix</keyword>
<feature type="transmembrane region" description="Helical" evidence="10">
    <location>
        <begin position="1039"/>
        <end position="1059"/>
    </location>
</feature>
<protein>
    <recommendedName>
        <fullName evidence="10">GPI inositol-deacylase</fullName>
        <ecNumber evidence="10">3.1.-.-</ecNumber>
    </recommendedName>
</protein>
<evidence type="ECO:0000256" key="4">
    <source>
        <dbReference type="ARBA" id="ARBA00022692"/>
    </source>
</evidence>
<evidence type="ECO:0000256" key="9">
    <source>
        <dbReference type="ARBA" id="ARBA00023136"/>
    </source>
</evidence>
<dbReference type="GO" id="GO:0015031">
    <property type="term" value="P:protein transport"/>
    <property type="evidence" value="ECO:0007669"/>
    <property type="project" value="UniProtKB-KW"/>
</dbReference>
<dbReference type="GO" id="GO:0006505">
    <property type="term" value="P:GPI anchor metabolic process"/>
    <property type="evidence" value="ECO:0007669"/>
    <property type="project" value="TreeGrafter"/>
</dbReference>
<keyword evidence="4 10" id="KW-0812">Transmembrane</keyword>
<dbReference type="PANTHER" id="PTHR15495:SF7">
    <property type="entry name" value="GPI INOSITOL-DEACYLASE"/>
    <property type="match status" value="1"/>
</dbReference>
<keyword evidence="7 10" id="KW-0653">Protein transport</keyword>
<feature type="compositionally biased region" description="Pro residues" evidence="11">
    <location>
        <begin position="1"/>
        <end position="11"/>
    </location>
</feature>
<feature type="transmembrane region" description="Helical" evidence="10">
    <location>
        <begin position="975"/>
        <end position="995"/>
    </location>
</feature>
<reference evidence="14" key="2">
    <citation type="submission" date="2023-02" db="EMBL/GenBank/DDBJ databases">
        <authorList>
            <consortium name="DOE Joint Genome Institute"/>
            <person name="Mondo S.J."/>
            <person name="Chang Y."/>
            <person name="Wang Y."/>
            <person name="Ahrendt S."/>
            <person name="Andreopoulos W."/>
            <person name="Barry K."/>
            <person name="Beard J."/>
            <person name="Benny G.L."/>
            <person name="Blankenship S."/>
            <person name="Bonito G."/>
            <person name="Cuomo C."/>
            <person name="Desiro A."/>
            <person name="Gervers K.A."/>
            <person name="Hundley H."/>
            <person name="Kuo A."/>
            <person name="LaButti K."/>
            <person name="Lang B.F."/>
            <person name="Lipzen A."/>
            <person name="O'Donnell K."/>
            <person name="Pangilinan J."/>
            <person name="Reynolds N."/>
            <person name="Sandor L."/>
            <person name="Smith M.W."/>
            <person name="Tsang A."/>
            <person name="Grigoriev I.V."/>
            <person name="Stajich J.E."/>
            <person name="Spatafora J.W."/>
        </authorList>
    </citation>
    <scope>NUCLEOTIDE SEQUENCE</scope>
    <source>
        <strain evidence="14">RSA 2281</strain>
    </source>
</reference>
<organism evidence="14 15">
    <name type="scientific">Phascolomyces articulosus</name>
    <dbReference type="NCBI Taxonomy" id="60185"/>
    <lineage>
        <taxon>Eukaryota</taxon>
        <taxon>Fungi</taxon>
        <taxon>Fungi incertae sedis</taxon>
        <taxon>Mucoromycota</taxon>
        <taxon>Mucoromycotina</taxon>
        <taxon>Mucoromycetes</taxon>
        <taxon>Mucorales</taxon>
        <taxon>Lichtheimiaceae</taxon>
        <taxon>Phascolomyces</taxon>
    </lineage>
</organism>
<comment type="function">
    <text evidence="10">Involved in inositol deacylation of GPI-anchored proteins which plays important roles in the quality control and ER-associated degradation of GPI-anchored proteins.</text>
</comment>
<dbReference type="SUPFAM" id="SSF53474">
    <property type="entry name" value="alpha/beta-Hydrolases"/>
    <property type="match status" value="1"/>
</dbReference>
<reference evidence="14" key="1">
    <citation type="journal article" date="2022" name="IScience">
        <title>Evolution of zygomycete secretomes and the origins of terrestrial fungal ecologies.</title>
        <authorList>
            <person name="Chang Y."/>
            <person name="Wang Y."/>
            <person name="Mondo S."/>
            <person name="Ahrendt S."/>
            <person name="Andreopoulos W."/>
            <person name="Barry K."/>
            <person name="Beard J."/>
            <person name="Benny G.L."/>
            <person name="Blankenship S."/>
            <person name="Bonito G."/>
            <person name="Cuomo C."/>
            <person name="Desiro A."/>
            <person name="Gervers K.A."/>
            <person name="Hundley H."/>
            <person name="Kuo A."/>
            <person name="LaButti K."/>
            <person name="Lang B.F."/>
            <person name="Lipzen A."/>
            <person name="O'Donnell K."/>
            <person name="Pangilinan J."/>
            <person name="Reynolds N."/>
            <person name="Sandor L."/>
            <person name="Smith M.E."/>
            <person name="Tsang A."/>
            <person name="Grigoriev I.V."/>
            <person name="Stajich J.E."/>
            <person name="Spatafora J.W."/>
        </authorList>
    </citation>
    <scope>NUCLEOTIDE SEQUENCE</scope>
    <source>
        <strain evidence="14">RSA 2281</strain>
    </source>
</reference>
<dbReference type="Pfam" id="PF25141">
    <property type="entry name" value="PGAP1_2nd"/>
    <property type="match status" value="1"/>
</dbReference>
<dbReference type="InterPro" id="IPR012908">
    <property type="entry name" value="PGAP1-ab_dom-like"/>
</dbReference>
<dbReference type="Proteomes" id="UP001209540">
    <property type="component" value="Unassembled WGS sequence"/>
</dbReference>
<feature type="compositionally biased region" description="Low complexity" evidence="11">
    <location>
        <begin position="65"/>
        <end position="76"/>
    </location>
</feature>
<sequence length="1107" mass="125611">MNASSSPPPSSPDTTDDEPPLSSREKHVLLSTPHLRIDQSPSLRPISNSRASSPTTTSPSPPTSPSTTTTTTRTSAQQQKHATLPRAYRITRYSRYFIIISILLSFISIFVMLDSFQHHQRDVDGCQDSFMQPIYIRQSGFDSEMTRFASKYALYLYREKDVDLSDQPTGVPVLFIPGHAGSHKQIRSISAETAYAYYQHYATHPEILKQGIRNLDFFTVDFHEEFSALHGQSLLEQAEYLNDAIDYILKLYPRSRKSRRYPDPTSVIILGHSMGGVVARSMFLLNNYQPGSINTIITLSTPHILPPAPFDWKISKIYDDMHRFWVNGYTHGNGVSSSSSLSNDAVATTDLYWATSLKDVMLISIAGGTLDNIVCSDSANVGAFLPTSNGFTVFTTAIPNVWTGTDHLSIYSCKQLVRVLAKSMLDIVDTRRPAQTKPLQDRMAVMKKAFLSGLDDRTQDLSLGRPNHSEIPDRDIRQFNMGERLVIQSNDHPVRLSLLPRTLEATGFSVLTDQSIGQGGSRFSLVFCNRMSRVASDTTRLVCQSADKSAIPVPASTQHDNYPFSGRTFSFASFRMDEMQEYEWFGVIDHYADLGKGAGQQQQQQQGGGFLVAESYHYEDNVQRIEKSMFSIAMEGVYVVIDPPALFTSVLIPAIENPMLAYHLKVSRHGCSDMFAPFLRQSISSMHESKFYVNLANNEDETDVSLHGRTAFSSMTMSTRDIDHQGLSLQVWMDPTCQEPLQIDLSVDWYGSAGRIGFRNGIMLLTYAFITVMLVLAGQIYCYNKTGIFPHFGQGLSFCIRRTLPVIIPIVALCSIYQCTTQPLHHLPAYTVLDDLDVSIAWHDLLIGNSDPFFWWLPLVGLLMSLGTISFVWLVVELLLHFCASISSFLIGHRFYPTTWYWCNRSNETRSQKFQRRAITTMILFVLVATCIPYQFVFVVAFLVHIISCIRSLTRTWAAPLQGYKRANRYHYMQSLLILMMTLLPFNLPILVVWIRNLSVHWFVPFSSDHNVFAIAPFILYVELLTGSRKMLPRTKGPWHWGTCVLIYSIVAYTFLYGIKYTHSIYFLSNHMIAWFLFLHVRDSHYGRMTYRYVADHLYPFRSKKHS</sequence>
<keyword evidence="5 10" id="KW-0378">Hydrolase</keyword>
<keyword evidence="15" id="KW-1185">Reference proteome</keyword>
<evidence type="ECO:0000256" key="11">
    <source>
        <dbReference type="SAM" id="MobiDB-lite"/>
    </source>
</evidence>
<gene>
    <name evidence="14" type="ORF">BDA99DRAFT_516257</name>
</gene>
<feature type="compositionally biased region" description="Polar residues" evidence="11">
    <location>
        <begin position="39"/>
        <end position="48"/>
    </location>
</feature>
<evidence type="ECO:0000313" key="14">
    <source>
        <dbReference type="EMBL" id="KAI9257366.1"/>
    </source>
</evidence>
<comment type="subcellular location">
    <subcellularLocation>
        <location evidence="1">Endoplasmic reticulum membrane</location>
        <topology evidence="1">Multi-pass membrane protein</topology>
    </subcellularLocation>
</comment>
<dbReference type="InterPro" id="IPR056824">
    <property type="entry name" value="PGAP1_TMD"/>
</dbReference>
<dbReference type="GO" id="GO:0050185">
    <property type="term" value="F:phosphatidylinositol deacylase activity"/>
    <property type="evidence" value="ECO:0007669"/>
    <property type="project" value="TreeGrafter"/>
</dbReference>
<evidence type="ECO:0000256" key="7">
    <source>
        <dbReference type="ARBA" id="ARBA00022927"/>
    </source>
</evidence>
<dbReference type="InterPro" id="IPR039529">
    <property type="entry name" value="PGAP1/BST1"/>
</dbReference>
<name>A0AAD5JWK3_9FUNG</name>
<feature type="transmembrane region" description="Helical" evidence="10">
    <location>
        <begin position="1010"/>
        <end position="1027"/>
    </location>
</feature>
<dbReference type="EC" id="3.1.-.-" evidence="10"/>
<dbReference type="Pfam" id="PF25140">
    <property type="entry name" value="PGAP1_TMD"/>
    <property type="match status" value="1"/>
</dbReference>
<feature type="region of interest" description="Disordered" evidence="11">
    <location>
        <begin position="1"/>
        <end position="83"/>
    </location>
</feature>
<keyword evidence="6 10" id="KW-0256">Endoplasmic reticulum</keyword>
<dbReference type="AlphaFoldDB" id="A0AAD5JWK3"/>
<feature type="transmembrane region" description="Helical" evidence="10">
    <location>
        <begin position="96"/>
        <end position="113"/>
    </location>
</feature>
<evidence type="ECO:0000259" key="13">
    <source>
        <dbReference type="Pfam" id="PF25140"/>
    </source>
</evidence>
<evidence type="ECO:0000256" key="6">
    <source>
        <dbReference type="ARBA" id="ARBA00022824"/>
    </source>
</evidence>
<evidence type="ECO:0000256" key="2">
    <source>
        <dbReference type="ARBA" id="ARBA00006931"/>
    </source>
</evidence>
<evidence type="ECO:0000256" key="5">
    <source>
        <dbReference type="ARBA" id="ARBA00022801"/>
    </source>
</evidence>
<dbReference type="Pfam" id="PF07819">
    <property type="entry name" value="PGAP1"/>
    <property type="match status" value="1"/>
</dbReference>
<evidence type="ECO:0000313" key="15">
    <source>
        <dbReference type="Proteomes" id="UP001209540"/>
    </source>
</evidence>
<proteinExistence type="inferred from homology"/>
<feature type="transmembrane region" description="Helical" evidence="10">
    <location>
        <begin position="762"/>
        <end position="783"/>
    </location>
</feature>
<comment type="similarity">
    <text evidence="2 10">Belongs to the GPI inositol-deacylase family.</text>
</comment>
<feature type="transmembrane region" description="Helical" evidence="10">
    <location>
        <begin position="922"/>
        <end position="947"/>
    </location>
</feature>